<dbReference type="RefSeq" id="WP_273909229.1">
    <property type="nucleotide sequence ID" value="NZ_JAMDGX010000007.1"/>
</dbReference>
<dbReference type="Proteomes" id="UP001148203">
    <property type="component" value="Unassembled WGS sequence"/>
</dbReference>
<dbReference type="InterPro" id="IPR043129">
    <property type="entry name" value="ATPase_NBD"/>
</dbReference>
<keyword evidence="3" id="KW-1185">Reference proteome</keyword>
<proteinExistence type="predicted"/>
<dbReference type="InterPro" id="IPR025691">
    <property type="entry name" value="GspL_pp_dom"/>
</dbReference>
<sequence length="365" mass="40533">MKFERWPQRAPKPWLLVRPGLAEQPWNWAQVEQGRVLAAGSGQPPAHAQARVALILPARSCSHFHVAAPPGLKRDEWPLLLEDRLLQAPEALTCGCASHQDGRLELVSIEQALLAEWLAQCERWQLPVERCWAEFQLLPATPPGTALCWQREADFSYWKGSSEDARQHWLAWPAMLGGQPPALWRGLQVESLAGDWPPELAPLERLPSLFERHRPRALKLALAPGQWRLPAACLVLAGIWCGLWMLQQYRQAAVYQAQVVAAIGPVASPRQAAQLLKRERQEVDDHQLRLRQLEGLQAQLASWLNGSPGSRLRAVSFDGQRWTLRLQGDAATAPWQAMANEAGVAVAVADEDAGLKVVFDLGASS</sequence>
<gene>
    <name evidence="2" type="ORF">M5G11_25195</name>
</gene>
<dbReference type="Gene3D" id="3.30.420.380">
    <property type="match status" value="1"/>
</dbReference>
<protein>
    <submittedName>
        <fullName evidence="2">Type II secretion system protein GspL</fullName>
    </submittedName>
</protein>
<comment type="caution">
    <text evidence="2">The sequence shown here is derived from an EMBL/GenBank/DDBJ whole genome shotgun (WGS) entry which is preliminary data.</text>
</comment>
<dbReference type="SUPFAM" id="SSF53067">
    <property type="entry name" value="Actin-like ATPase domain"/>
    <property type="match status" value="1"/>
</dbReference>
<dbReference type="Pfam" id="PF12693">
    <property type="entry name" value="GspL_C"/>
    <property type="match status" value="1"/>
</dbReference>
<evidence type="ECO:0000313" key="2">
    <source>
        <dbReference type="EMBL" id="MDD0993828.1"/>
    </source>
</evidence>
<name>A0ABT5P0I7_9PSED</name>
<accession>A0ABT5P0I7</accession>
<reference evidence="2 3" key="1">
    <citation type="submission" date="2022-05" db="EMBL/GenBank/DDBJ databases">
        <title>Novel Pseudomonas spp. Isolated from a Rainbow Trout Aquaculture Facility.</title>
        <authorList>
            <person name="Testerman T."/>
            <person name="Graf J."/>
        </authorList>
    </citation>
    <scope>NUCLEOTIDE SEQUENCE [LARGE SCALE GENOMIC DNA]</scope>
    <source>
        <strain evidence="2 3">ID681</strain>
    </source>
</reference>
<evidence type="ECO:0000259" key="1">
    <source>
        <dbReference type="Pfam" id="PF12693"/>
    </source>
</evidence>
<dbReference type="EMBL" id="JAMDGY010000110">
    <property type="protein sequence ID" value="MDD0993828.1"/>
    <property type="molecule type" value="Genomic_DNA"/>
</dbReference>
<feature type="domain" description="GspL periplasmic" evidence="1">
    <location>
        <begin position="229"/>
        <end position="343"/>
    </location>
</feature>
<organism evidence="2 3">
    <name type="scientific">Pseudomonas fontis</name>
    <dbReference type="NCBI Taxonomy" id="2942633"/>
    <lineage>
        <taxon>Bacteria</taxon>
        <taxon>Pseudomonadati</taxon>
        <taxon>Pseudomonadota</taxon>
        <taxon>Gammaproteobacteria</taxon>
        <taxon>Pseudomonadales</taxon>
        <taxon>Pseudomonadaceae</taxon>
        <taxon>Pseudomonas</taxon>
    </lineage>
</organism>
<evidence type="ECO:0000313" key="3">
    <source>
        <dbReference type="Proteomes" id="UP001148203"/>
    </source>
</evidence>